<dbReference type="EMBL" id="CP038636">
    <property type="protein sequence ID" value="QBY55527.1"/>
    <property type="molecule type" value="Genomic_DNA"/>
</dbReference>
<evidence type="ECO:0000259" key="1">
    <source>
        <dbReference type="Pfam" id="PF02541"/>
    </source>
</evidence>
<sequence length="165" mass="18190">MTTPFFAAVDLGSNAFRLMIGHRASIGVSHVIKEVASFREPVRLSHGLHGSTLDDSSLERGWRALERFGKRLQGFEPSRVRAVATNTVRVASNATVFLAKAGVIVLSVQNLAVRNELPLQIKALGNHQVHLLAAFRCKIWRLPCRQTQPESPWTMQKGALKVCAP</sequence>
<dbReference type="Proteomes" id="UP000295294">
    <property type="component" value="Plasmid unnamed1"/>
</dbReference>
<evidence type="ECO:0000313" key="3">
    <source>
        <dbReference type="Proteomes" id="UP000295294"/>
    </source>
</evidence>
<dbReference type="InterPro" id="IPR050273">
    <property type="entry name" value="GppA/Ppx_hydrolase"/>
</dbReference>
<organism evidence="2 3">
    <name type="scientific">Cupriavidus oxalaticus</name>
    <dbReference type="NCBI Taxonomy" id="96344"/>
    <lineage>
        <taxon>Bacteria</taxon>
        <taxon>Pseudomonadati</taxon>
        <taxon>Pseudomonadota</taxon>
        <taxon>Betaproteobacteria</taxon>
        <taxon>Burkholderiales</taxon>
        <taxon>Burkholderiaceae</taxon>
        <taxon>Cupriavidus</taxon>
    </lineage>
</organism>
<dbReference type="Gene3D" id="3.30.420.40">
    <property type="match status" value="1"/>
</dbReference>
<keyword evidence="2" id="KW-0614">Plasmid</keyword>
<reference evidence="2 3" key="1">
    <citation type="submission" date="2019-03" db="EMBL/GenBank/DDBJ databases">
        <title>Efficiently degradation of phenoxyalkanoic acid herbicides by Cupriavidus oxalaticus strain X32.</title>
        <authorList>
            <person name="Sheng X."/>
        </authorList>
    </citation>
    <scope>NUCLEOTIDE SEQUENCE [LARGE SCALE GENOMIC DNA]</scope>
    <source>
        <strain evidence="2 3">X32</strain>
        <plasmid evidence="2 3">unnamed1</plasmid>
    </source>
</reference>
<name>A0A4P7LS56_9BURK</name>
<dbReference type="Pfam" id="PF02541">
    <property type="entry name" value="Ppx-GppA"/>
    <property type="match status" value="1"/>
</dbReference>
<dbReference type="PANTHER" id="PTHR30005">
    <property type="entry name" value="EXOPOLYPHOSPHATASE"/>
    <property type="match status" value="1"/>
</dbReference>
<gene>
    <name evidence="2" type="ORF">E0W60_31440</name>
</gene>
<feature type="domain" description="Ppx/GppA phosphatase N-terminal" evidence="1">
    <location>
        <begin position="30"/>
        <end position="101"/>
    </location>
</feature>
<evidence type="ECO:0000313" key="2">
    <source>
        <dbReference type="EMBL" id="QBY55527.1"/>
    </source>
</evidence>
<dbReference type="AlphaFoldDB" id="A0A4P7LS56"/>
<dbReference type="PANTHER" id="PTHR30005:SF0">
    <property type="entry name" value="RETROGRADE REGULATION PROTEIN 2"/>
    <property type="match status" value="1"/>
</dbReference>
<dbReference type="InterPro" id="IPR003695">
    <property type="entry name" value="Ppx_GppA_N"/>
</dbReference>
<dbReference type="KEGG" id="cox:E0W60_31440"/>
<dbReference type="InterPro" id="IPR043129">
    <property type="entry name" value="ATPase_NBD"/>
</dbReference>
<proteinExistence type="predicted"/>
<dbReference type="OrthoDB" id="9793035at2"/>
<dbReference type="SUPFAM" id="SSF53067">
    <property type="entry name" value="Actin-like ATPase domain"/>
    <property type="match status" value="1"/>
</dbReference>
<geneLocation type="plasmid" evidence="2">
    <name>unnamed1</name>
</geneLocation>
<protein>
    <recommendedName>
        <fullName evidence="1">Ppx/GppA phosphatase N-terminal domain-containing protein</fullName>
    </recommendedName>
</protein>
<dbReference type="GO" id="GO:0016462">
    <property type="term" value="F:pyrophosphatase activity"/>
    <property type="evidence" value="ECO:0007669"/>
    <property type="project" value="TreeGrafter"/>
</dbReference>
<accession>A0A4P7LS56</accession>